<dbReference type="EMBL" id="LAZR01002490">
    <property type="protein sequence ID" value="KKN29423.1"/>
    <property type="molecule type" value="Genomic_DNA"/>
</dbReference>
<proteinExistence type="predicted"/>
<protein>
    <submittedName>
        <fullName evidence="1">Uncharacterized protein</fullName>
    </submittedName>
</protein>
<evidence type="ECO:0000313" key="1">
    <source>
        <dbReference type="EMBL" id="KKN29423.1"/>
    </source>
</evidence>
<gene>
    <name evidence="1" type="ORF">LCGC14_0844520</name>
</gene>
<name>A0A0F9SJA7_9ZZZZ</name>
<dbReference type="AlphaFoldDB" id="A0A0F9SJA7"/>
<organism evidence="1">
    <name type="scientific">marine sediment metagenome</name>
    <dbReference type="NCBI Taxonomy" id="412755"/>
    <lineage>
        <taxon>unclassified sequences</taxon>
        <taxon>metagenomes</taxon>
        <taxon>ecological metagenomes</taxon>
    </lineage>
</organism>
<reference evidence="1" key="1">
    <citation type="journal article" date="2015" name="Nature">
        <title>Complex archaea that bridge the gap between prokaryotes and eukaryotes.</title>
        <authorList>
            <person name="Spang A."/>
            <person name="Saw J.H."/>
            <person name="Jorgensen S.L."/>
            <person name="Zaremba-Niedzwiedzka K."/>
            <person name="Martijn J."/>
            <person name="Lind A.E."/>
            <person name="van Eijk R."/>
            <person name="Schleper C."/>
            <person name="Guy L."/>
            <person name="Ettema T.J."/>
        </authorList>
    </citation>
    <scope>NUCLEOTIDE SEQUENCE</scope>
</reference>
<comment type="caution">
    <text evidence="1">The sequence shown here is derived from an EMBL/GenBank/DDBJ whole genome shotgun (WGS) entry which is preliminary data.</text>
</comment>
<accession>A0A0F9SJA7</accession>
<sequence length="52" mass="5800">MSELEAIRHGYVTVVVPAEMNFPGHRKELARLVVALDEFINSVVTGSTEPWC</sequence>